<dbReference type="GO" id="GO:0004518">
    <property type="term" value="F:nuclease activity"/>
    <property type="evidence" value="ECO:0007669"/>
    <property type="project" value="UniProtKB-KW"/>
</dbReference>
<dbReference type="AlphaFoldDB" id="A0AAV2P701"/>
<evidence type="ECO:0000256" key="6">
    <source>
        <dbReference type="ARBA" id="ARBA00022801"/>
    </source>
</evidence>
<evidence type="ECO:0000313" key="10">
    <source>
        <dbReference type="Proteomes" id="UP001497644"/>
    </source>
</evidence>
<evidence type="ECO:0000256" key="5">
    <source>
        <dbReference type="ARBA" id="ARBA00022723"/>
    </source>
</evidence>
<name>A0AAV2P701_9HYME</name>
<evidence type="ECO:0000313" key="9">
    <source>
        <dbReference type="EMBL" id="CAL1688686.1"/>
    </source>
</evidence>
<evidence type="ECO:0000256" key="2">
    <source>
        <dbReference type="ARBA" id="ARBA00004123"/>
    </source>
</evidence>
<keyword evidence="6" id="KW-0378">Hydrolase</keyword>
<comment type="cofactor">
    <cofactor evidence="1">
        <name>a divalent metal cation</name>
        <dbReference type="ChEBI" id="CHEBI:60240"/>
    </cofactor>
</comment>
<evidence type="ECO:0000256" key="7">
    <source>
        <dbReference type="ARBA" id="ARBA00023242"/>
    </source>
</evidence>
<evidence type="ECO:0000256" key="1">
    <source>
        <dbReference type="ARBA" id="ARBA00001968"/>
    </source>
</evidence>
<evidence type="ECO:0000259" key="8">
    <source>
        <dbReference type="Pfam" id="PF13359"/>
    </source>
</evidence>
<feature type="domain" description="DDE Tnp4" evidence="8">
    <location>
        <begin position="197"/>
        <end position="356"/>
    </location>
</feature>
<evidence type="ECO:0000256" key="4">
    <source>
        <dbReference type="ARBA" id="ARBA00022722"/>
    </source>
</evidence>
<dbReference type="GO" id="GO:0005634">
    <property type="term" value="C:nucleus"/>
    <property type="evidence" value="ECO:0007669"/>
    <property type="project" value="UniProtKB-SubCell"/>
</dbReference>
<dbReference type="InterPro" id="IPR045249">
    <property type="entry name" value="HARBI1-like"/>
</dbReference>
<dbReference type="Proteomes" id="UP001497644">
    <property type="component" value="Chromosome 8"/>
</dbReference>
<keyword evidence="7" id="KW-0539">Nucleus</keyword>
<dbReference type="EMBL" id="OZ034831">
    <property type="protein sequence ID" value="CAL1688686.1"/>
    <property type="molecule type" value="Genomic_DNA"/>
</dbReference>
<protein>
    <recommendedName>
        <fullName evidence="8">DDE Tnp4 domain-containing protein</fullName>
    </recommendedName>
</protein>
<comment type="subcellular location">
    <subcellularLocation>
        <location evidence="2">Nucleus</location>
    </subcellularLocation>
</comment>
<dbReference type="GO" id="GO:0016787">
    <property type="term" value="F:hydrolase activity"/>
    <property type="evidence" value="ECO:0007669"/>
    <property type="project" value="UniProtKB-KW"/>
</dbReference>
<keyword evidence="5" id="KW-0479">Metal-binding</keyword>
<dbReference type="Pfam" id="PF13359">
    <property type="entry name" value="DDE_Tnp_4"/>
    <property type="match status" value="1"/>
</dbReference>
<dbReference type="PANTHER" id="PTHR22930">
    <property type="match status" value="1"/>
</dbReference>
<dbReference type="PANTHER" id="PTHR22930:SF85">
    <property type="entry name" value="GH03217P-RELATED"/>
    <property type="match status" value="1"/>
</dbReference>
<dbReference type="GO" id="GO:0046872">
    <property type="term" value="F:metal ion binding"/>
    <property type="evidence" value="ECO:0007669"/>
    <property type="project" value="UniProtKB-KW"/>
</dbReference>
<dbReference type="InterPro" id="IPR027806">
    <property type="entry name" value="HARBI1_dom"/>
</dbReference>
<sequence>MKQEARKKRLKNMMKRMRIRLRKLCLQQKNKLLVQWSQMTDPKPPTLILDGIQYQRRIWTKERSNDFWQRIVGEHFTLLEWLATFRMSKETFTMLCDIIRTELEPKPLFLVSRQPLSVEKQVAIALYKLASCAEYRVVGDVMGVHKSTVRKCLFRVTMAINNVMVKNNIFMPSEDEAQFISLQFKKISFIPQLIGSIDGTHIPITAPHEGYRDFVNRKGWTSYNVMAVVDHNGRFRNVVIKHPGSVHDAAVFKDSSLYKNAQTIIPQTSENIDGVDIPYMIVGDPAYPMLPWLIKGYSGSLSAEEESFNVYLNSARVSVEMAFGRLKARWRILCKKMDCAYTFSPQIILACCTLHNFVESHKEQFFTQWLEEVSNSDQLFPQPIAVQSRDRDCVPGVAVRNHLKQYLAASYPLRKTLIR</sequence>
<keyword evidence="4" id="KW-0540">Nuclease</keyword>
<reference evidence="9" key="1">
    <citation type="submission" date="2024-04" db="EMBL/GenBank/DDBJ databases">
        <authorList>
            <consortium name="Molecular Ecology Group"/>
        </authorList>
    </citation>
    <scope>NUCLEOTIDE SEQUENCE</scope>
</reference>
<accession>A0AAV2P701</accession>
<proteinExistence type="inferred from homology"/>
<comment type="similarity">
    <text evidence="3">Belongs to the HARBI1 family.</text>
</comment>
<gene>
    <name evidence="9" type="ORF">LPLAT_LOCUS13704</name>
</gene>
<keyword evidence="10" id="KW-1185">Reference proteome</keyword>
<evidence type="ECO:0000256" key="3">
    <source>
        <dbReference type="ARBA" id="ARBA00006958"/>
    </source>
</evidence>
<organism evidence="9 10">
    <name type="scientific">Lasius platythorax</name>
    <dbReference type="NCBI Taxonomy" id="488582"/>
    <lineage>
        <taxon>Eukaryota</taxon>
        <taxon>Metazoa</taxon>
        <taxon>Ecdysozoa</taxon>
        <taxon>Arthropoda</taxon>
        <taxon>Hexapoda</taxon>
        <taxon>Insecta</taxon>
        <taxon>Pterygota</taxon>
        <taxon>Neoptera</taxon>
        <taxon>Endopterygota</taxon>
        <taxon>Hymenoptera</taxon>
        <taxon>Apocrita</taxon>
        <taxon>Aculeata</taxon>
        <taxon>Formicoidea</taxon>
        <taxon>Formicidae</taxon>
        <taxon>Formicinae</taxon>
        <taxon>Lasius</taxon>
        <taxon>Lasius</taxon>
    </lineage>
</organism>